<organism evidence="2 3">
    <name type="scientific">Filobacillus milosensis</name>
    <dbReference type="NCBI Taxonomy" id="94137"/>
    <lineage>
        <taxon>Bacteria</taxon>
        <taxon>Bacillati</taxon>
        <taxon>Bacillota</taxon>
        <taxon>Bacilli</taxon>
        <taxon>Bacillales</taxon>
        <taxon>Bacillaceae</taxon>
        <taxon>Filobacillus</taxon>
    </lineage>
</organism>
<dbReference type="PROSITE" id="PS51257">
    <property type="entry name" value="PROKAR_LIPOPROTEIN"/>
    <property type="match status" value="1"/>
</dbReference>
<name>A0A4Y8IHY4_9BACI</name>
<dbReference type="Proteomes" id="UP000297975">
    <property type="component" value="Unassembled WGS sequence"/>
</dbReference>
<evidence type="ECO:0000313" key="3">
    <source>
        <dbReference type="Proteomes" id="UP000297975"/>
    </source>
</evidence>
<accession>A0A4Y8IHY4</accession>
<gene>
    <name evidence="2" type="ORF">E3U55_13310</name>
</gene>
<proteinExistence type="predicted"/>
<feature type="chain" id="PRO_5021290225" description="DUF5067 domain-containing protein" evidence="1">
    <location>
        <begin position="21"/>
        <end position="183"/>
    </location>
</feature>
<feature type="signal peptide" evidence="1">
    <location>
        <begin position="1"/>
        <end position="20"/>
    </location>
</feature>
<sequence length="183" mass="20766">MKKVWLLVLLGLLVACKSTGAPSDKELNKHEVTDTSSEVRDGDFIYRLVTEQAEYEDGKDVKVYAELEYDGDQEFVEIVHGATPLYFPAKEVTRGYEMGYATNDPQLSTTLKRGEPIRKEYTGSGGFSMSDPEEYINFIHQVTDGDFPKGFYKIQGYADFSYNGVEYKIETEVQFKVTDEGLF</sequence>
<reference evidence="2 3" key="1">
    <citation type="submission" date="2019-03" db="EMBL/GenBank/DDBJ databases">
        <authorList>
            <person name="He R.-H."/>
        </authorList>
    </citation>
    <scope>NUCLEOTIDE SEQUENCE [LARGE SCALE GENOMIC DNA]</scope>
    <source>
        <strain evidence="3">SH 714</strain>
    </source>
</reference>
<evidence type="ECO:0000313" key="2">
    <source>
        <dbReference type="EMBL" id="TFB14603.1"/>
    </source>
</evidence>
<comment type="caution">
    <text evidence="2">The sequence shown here is derived from an EMBL/GenBank/DDBJ whole genome shotgun (WGS) entry which is preliminary data.</text>
</comment>
<evidence type="ECO:0000256" key="1">
    <source>
        <dbReference type="SAM" id="SignalP"/>
    </source>
</evidence>
<keyword evidence="1" id="KW-0732">Signal</keyword>
<evidence type="ECO:0008006" key="4">
    <source>
        <dbReference type="Google" id="ProtNLM"/>
    </source>
</evidence>
<dbReference type="EMBL" id="SOPW01000016">
    <property type="protein sequence ID" value="TFB14603.1"/>
    <property type="molecule type" value="Genomic_DNA"/>
</dbReference>
<dbReference type="RefSeq" id="WP_134340968.1">
    <property type="nucleotide sequence ID" value="NZ_SOPW01000016.1"/>
</dbReference>
<keyword evidence="3" id="KW-1185">Reference proteome</keyword>
<dbReference type="OrthoDB" id="2426241at2"/>
<dbReference type="AlphaFoldDB" id="A0A4Y8IHY4"/>
<protein>
    <recommendedName>
        <fullName evidence="4">DUF5067 domain-containing protein</fullName>
    </recommendedName>
</protein>